<dbReference type="InterPro" id="IPR050740">
    <property type="entry name" value="Aldehyde_DH_Superfamily"/>
</dbReference>
<evidence type="ECO:0000256" key="1">
    <source>
        <dbReference type="ARBA" id="ARBA00009986"/>
    </source>
</evidence>
<dbReference type="PROSITE" id="PS00687">
    <property type="entry name" value="ALDEHYDE_DEHYDR_GLU"/>
    <property type="match status" value="1"/>
</dbReference>
<dbReference type="InterPro" id="IPR016163">
    <property type="entry name" value="Ald_DH_C"/>
</dbReference>
<dbReference type="InterPro" id="IPR016161">
    <property type="entry name" value="Ald_DH/histidinol_DH"/>
</dbReference>
<sequence length="490" mass="51656">MTINVPELLAKVPTGLLIGDSWVEASDGGTFDVENPATGETIATLASATSEDALAALDAACAVQTEWARTPARERSNILRRGFELVAERAEEFATLMTLEMGKPLAEARGEVTYGNEFLRWFSEEAVRLYGRYGATPEGNLRMMTTGKPVGPCLLITPWNFPLAMATRKVAPAIAAGCVMVLKPARLTPLTSQYFAQTMLDAGLPAGVLNVVSGASASAISNPIMEDDRLRKVSFTGSTPVGQQLLKKAADKVLRTSMELGGNAPFIVFEDADLDLAIEGAMGAKMRNIGEACTAANRFLVHESVADEFGRRFAARLEEQVLGNGLDEGVTVGPLVEAKARDSVASLVDGAVAEGATVLTGGKAGTGAGYFYEPTVLTGVSTDAAILNEEIFGPVAPIVTFQTEEEALHLANSTEYGLASYVFTQDTSRIFRVSDGLEFGLVGVNSGVISNAAAPFGGVKQSGMGREGGLEGIEEYTSVQYIGIRDPYAG</sequence>
<dbReference type="Gene3D" id="3.40.309.10">
    <property type="entry name" value="Aldehyde Dehydrogenase, Chain A, domain 2"/>
    <property type="match status" value="1"/>
</dbReference>
<dbReference type="PANTHER" id="PTHR43353">
    <property type="entry name" value="SUCCINATE-SEMIALDEHYDE DEHYDROGENASE, MITOCHONDRIAL"/>
    <property type="match status" value="1"/>
</dbReference>
<dbReference type="CDD" id="cd07103">
    <property type="entry name" value="ALDH_F5_SSADH_GabD"/>
    <property type="match status" value="1"/>
</dbReference>
<evidence type="ECO:0000313" key="6">
    <source>
        <dbReference type="EMBL" id="OKX82623.1"/>
    </source>
</evidence>
<dbReference type="PANTHER" id="PTHR43353:SF5">
    <property type="entry name" value="SUCCINATE-SEMIALDEHYDE DEHYDROGENASE, MITOCHONDRIAL"/>
    <property type="match status" value="1"/>
</dbReference>
<dbReference type="Gene3D" id="3.40.605.10">
    <property type="entry name" value="Aldehyde Dehydrogenase, Chain A, domain 1"/>
    <property type="match status" value="1"/>
</dbReference>
<dbReference type="GO" id="GO:0009450">
    <property type="term" value="P:gamma-aminobutyric acid catabolic process"/>
    <property type="evidence" value="ECO:0007669"/>
    <property type="project" value="TreeGrafter"/>
</dbReference>
<proteinExistence type="inferred from homology"/>
<reference evidence="6 7" key="1">
    <citation type="submission" date="2015-12" db="EMBL/GenBank/DDBJ databases">
        <title>Genome sequence of Corynebacterium AS 1.542.</title>
        <authorList>
            <person name="Yang J."/>
            <person name="Yang S."/>
        </authorList>
    </citation>
    <scope>NUCLEOTIDE SEQUENCE [LARGE SCALE GENOMIC DNA]</scope>
    <source>
        <strain evidence="6 7">AS 1.542</strain>
    </source>
</reference>
<organism evidence="6 7">
    <name type="scientific">Corynebacterium glutamicum</name>
    <name type="common">Brevibacterium saccharolyticum</name>
    <dbReference type="NCBI Taxonomy" id="1718"/>
    <lineage>
        <taxon>Bacteria</taxon>
        <taxon>Bacillati</taxon>
        <taxon>Actinomycetota</taxon>
        <taxon>Actinomycetes</taxon>
        <taxon>Mycobacteriales</taxon>
        <taxon>Corynebacteriaceae</taxon>
        <taxon>Corynebacterium</taxon>
    </lineage>
</organism>
<comment type="caution">
    <text evidence="6">The sequence shown here is derived from an EMBL/GenBank/DDBJ whole genome shotgun (WGS) entry which is preliminary data.</text>
</comment>
<dbReference type="AlphaFoldDB" id="A0AB36IHX9"/>
<comment type="similarity">
    <text evidence="1 4">Belongs to the aldehyde dehydrogenase family.</text>
</comment>
<dbReference type="Proteomes" id="UP000186091">
    <property type="component" value="Unassembled WGS sequence"/>
</dbReference>
<evidence type="ECO:0000259" key="5">
    <source>
        <dbReference type="Pfam" id="PF00171"/>
    </source>
</evidence>
<dbReference type="SUPFAM" id="SSF53720">
    <property type="entry name" value="ALDH-like"/>
    <property type="match status" value="1"/>
</dbReference>
<evidence type="ECO:0000256" key="4">
    <source>
        <dbReference type="RuleBase" id="RU003345"/>
    </source>
</evidence>
<dbReference type="EMBL" id="LOQT01000015">
    <property type="protein sequence ID" value="OKX82623.1"/>
    <property type="molecule type" value="Genomic_DNA"/>
</dbReference>
<dbReference type="InterPro" id="IPR029510">
    <property type="entry name" value="Ald_DH_CS_GLU"/>
</dbReference>
<dbReference type="FunFam" id="3.40.309.10:FF:000004">
    <property type="entry name" value="Succinate-semialdehyde dehydrogenase I"/>
    <property type="match status" value="1"/>
</dbReference>
<dbReference type="GO" id="GO:0004777">
    <property type="term" value="F:succinate-semialdehyde dehydrogenase (NAD+) activity"/>
    <property type="evidence" value="ECO:0007669"/>
    <property type="project" value="TreeGrafter"/>
</dbReference>
<feature type="domain" description="Aldehyde dehydrogenase" evidence="5">
    <location>
        <begin position="22"/>
        <end position="481"/>
    </location>
</feature>
<evidence type="ECO:0000256" key="3">
    <source>
        <dbReference type="PROSITE-ProRule" id="PRU10007"/>
    </source>
</evidence>
<evidence type="ECO:0000313" key="7">
    <source>
        <dbReference type="Proteomes" id="UP000186091"/>
    </source>
</evidence>
<dbReference type="RefSeq" id="WP_006286681.1">
    <property type="nucleotide sequence ID" value="NZ_JPDH01000158.1"/>
</dbReference>
<protein>
    <submittedName>
        <fullName evidence="6">NAD-dependent succinate-semialdehyde dehydrogenase</fullName>
    </submittedName>
</protein>
<dbReference type="InterPro" id="IPR015590">
    <property type="entry name" value="Aldehyde_DH_dom"/>
</dbReference>
<name>A0AB36IHX9_CORGT</name>
<evidence type="ECO:0000256" key="2">
    <source>
        <dbReference type="ARBA" id="ARBA00023002"/>
    </source>
</evidence>
<accession>A0AB36IHX9</accession>
<dbReference type="FunFam" id="3.40.605.10:FF:000007">
    <property type="entry name" value="NAD/NADP-dependent betaine aldehyde dehydrogenase"/>
    <property type="match status" value="1"/>
</dbReference>
<keyword evidence="2 4" id="KW-0560">Oxidoreductase</keyword>
<dbReference type="InterPro" id="IPR016162">
    <property type="entry name" value="Ald_DH_N"/>
</dbReference>
<dbReference type="Pfam" id="PF00171">
    <property type="entry name" value="Aldedh"/>
    <property type="match status" value="1"/>
</dbReference>
<feature type="active site" evidence="3">
    <location>
        <position position="259"/>
    </location>
</feature>
<gene>
    <name evidence="6" type="ORF">AUP69_06990</name>
</gene>